<name>A0A1W4XLS9_AGRPL</name>
<dbReference type="InParanoid" id="A0A1W4XLS9"/>
<dbReference type="AlphaFoldDB" id="A0A1W4XLS9"/>
<organism evidence="2 3">
    <name type="scientific">Agrilus planipennis</name>
    <name type="common">Emerald ash borer</name>
    <name type="synonym">Agrilus marcopoli</name>
    <dbReference type="NCBI Taxonomy" id="224129"/>
    <lineage>
        <taxon>Eukaryota</taxon>
        <taxon>Metazoa</taxon>
        <taxon>Ecdysozoa</taxon>
        <taxon>Arthropoda</taxon>
        <taxon>Hexapoda</taxon>
        <taxon>Insecta</taxon>
        <taxon>Pterygota</taxon>
        <taxon>Neoptera</taxon>
        <taxon>Endopterygota</taxon>
        <taxon>Coleoptera</taxon>
        <taxon>Polyphaga</taxon>
        <taxon>Elateriformia</taxon>
        <taxon>Buprestoidea</taxon>
        <taxon>Buprestidae</taxon>
        <taxon>Agrilinae</taxon>
        <taxon>Agrilus</taxon>
    </lineage>
</organism>
<dbReference type="GeneID" id="108742656"/>
<dbReference type="PANTHER" id="PTHR14740">
    <property type="entry name" value="CASPASE ACTIVITY AND APOPTOSIS INHIBITOR 1"/>
    <property type="match status" value="1"/>
</dbReference>
<dbReference type="OrthoDB" id="10064012at2759"/>
<gene>
    <name evidence="3" type="primary">LOC108742656</name>
</gene>
<dbReference type="Pfam" id="PF15335">
    <property type="entry name" value="CAAP1"/>
    <property type="match status" value="1"/>
</dbReference>
<feature type="compositionally biased region" description="Basic and acidic residues" evidence="1">
    <location>
        <begin position="381"/>
        <end position="406"/>
    </location>
</feature>
<feature type="region of interest" description="Disordered" evidence="1">
    <location>
        <begin position="152"/>
        <end position="187"/>
    </location>
</feature>
<dbReference type="GO" id="GO:0042981">
    <property type="term" value="P:regulation of apoptotic process"/>
    <property type="evidence" value="ECO:0007669"/>
    <property type="project" value="InterPro"/>
</dbReference>
<protein>
    <submittedName>
        <fullName evidence="3">Uncharacterized protein LOC108742656</fullName>
    </submittedName>
</protein>
<dbReference type="PANTHER" id="PTHR14740:SF3">
    <property type="entry name" value="CASPASE ACTIVITY AND APOPTOSIS INHIBITOR 1"/>
    <property type="match status" value="1"/>
</dbReference>
<evidence type="ECO:0000256" key="1">
    <source>
        <dbReference type="SAM" id="MobiDB-lite"/>
    </source>
</evidence>
<feature type="region of interest" description="Disordered" evidence="1">
    <location>
        <begin position="234"/>
        <end position="293"/>
    </location>
</feature>
<feature type="compositionally biased region" description="Acidic residues" evidence="1">
    <location>
        <begin position="414"/>
        <end position="425"/>
    </location>
</feature>
<evidence type="ECO:0000313" key="2">
    <source>
        <dbReference type="Proteomes" id="UP000192223"/>
    </source>
</evidence>
<dbReference type="RefSeq" id="XP_018333433.1">
    <property type="nucleotide sequence ID" value="XM_018477931.2"/>
</dbReference>
<keyword evidence="2" id="KW-1185">Reference proteome</keyword>
<dbReference type="KEGG" id="apln:108742656"/>
<feature type="region of interest" description="Disordered" evidence="1">
    <location>
        <begin position="381"/>
        <end position="425"/>
    </location>
</feature>
<evidence type="ECO:0000313" key="3">
    <source>
        <dbReference type="RefSeq" id="XP_018333433.1"/>
    </source>
</evidence>
<feature type="compositionally biased region" description="Basic and acidic residues" evidence="1">
    <location>
        <begin position="258"/>
        <end position="268"/>
    </location>
</feature>
<dbReference type="Proteomes" id="UP000192223">
    <property type="component" value="Unplaced"/>
</dbReference>
<feature type="compositionally biased region" description="Basic and acidic residues" evidence="1">
    <location>
        <begin position="277"/>
        <end position="292"/>
    </location>
</feature>
<proteinExistence type="predicted"/>
<dbReference type="InterPro" id="IPR038991">
    <property type="entry name" value="CAAP1"/>
</dbReference>
<accession>A0A1W4XLS9</accession>
<sequence>MSNNLIKRSKKTLKKKKLLTNLQSSSESDEESSAHELSHYKNDKIRMMKEVLKILNPKKIKSMAPDCIKHLDIEEINAMLLEELLGISNKRLGYIFNGENPDRESSSSESEDEKIAEVISLDDISDDDIEICIGPDDKDAIVDELDKRYKKQKAKSKTKSIKSEKSEKSRKRSHHSQSNQKGTEDGNLMSVLELLELQARARAIRSQLALEAAQKKEKETENLNVKLEEISDDDDAVIVQSPEKDEIVIDSSDSEEERESHELQEAEKTSTISSKRSPHENDESEKLKENTAQKKIKQKVKIIRDWSIQNNNVTDNFRTEENTHTCVDKIHFQVNIQKEGMKNTQIIIGKQNTPEHIESKDHKENELQKICSPLQKIINKDKEYGEISNEKDRGKPTRTKDSHSECGDEIVINLDEDEMNEVEHS</sequence>
<feature type="region of interest" description="Disordered" evidence="1">
    <location>
        <begin position="17"/>
        <end position="37"/>
    </location>
</feature>
<reference evidence="3" key="1">
    <citation type="submission" date="2025-08" db="UniProtKB">
        <authorList>
            <consortium name="RefSeq"/>
        </authorList>
    </citation>
    <scope>IDENTIFICATION</scope>
    <source>
        <tissue evidence="3">Entire body</tissue>
    </source>
</reference>